<keyword evidence="3" id="KW-0812">Transmembrane</keyword>
<dbReference type="Proteomes" id="UP000019102">
    <property type="component" value="Unassembled WGS sequence"/>
</dbReference>
<keyword evidence="5" id="KW-1185">Reference proteome</keyword>
<keyword evidence="2" id="KW-0178">Competence</keyword>
<keyword evidence="3" id="KW-1133">Transmembrane helix</keyword>
<reference evidence="4 5" key="1">
    <citation type="journal article" date="2014" name="Genome Announc.">
        <title>Draft Genome Sequence of the Boron-Tolerant and Moderately Halotolerant Bacterium Gracilibacillus boraciitolerans JCM 21714T.</title>
        <authorList>
            <person name="Ahmed I."/>
            <person name="Oshima K."/>
            <person name="Suda W."/>
            <person name="Kitamura K."/>
            <person name="Iida T."/>
            <person name="Ohmori Y."/>
            <person name="Fujiwara T."/>
            <person name="Hattori M."/>
            <person name="Ohkuma M."/>
        </authorList>
    </citation>
    <scope>NUCLEOTIDE SEQUENCE [LARGE SCALE GENOMIC DNA]</scope>
    <source>
        <strain evidence="4 5">JCM 21714</strain>
    </source>
</reference>
<evidence type="ECO:0000313" key="4">
    <source>
        <dbReference type="EMBL" id="GAE92633.1"/>
    </source>
</evidence>
<dbReference type="GO" id="GO:0009986">
    <property type="term" value="C:cell surface"/>
    <property type="evidence" value="ECO:0007669"/>
    <property type="project" value="UniProtKB-SubCell"/>
</dbReference>
<accession>W4VII7</accession>
<feature type="transmembrane region" description="Helical" evidence="3">
    <location>
        <begin position="12"/>
        <end position="36"/>
    </location>
</feature>
<organism evidence="4 5">
    <name type="scientific">Gracilibacillus boraciitolerans JCM 21714</name>
    <dbReference type="NCBI Taxonomy" id="1298598"/>
    <lineage>
        <taxon>Bacteria</taxon>
        <taxon>Bacillati</taxon>
        <taxon>Bacillota</taxon>
        <taxon>Bacilli</taxon>
        <taxon>Bacillales</taxon>
        <taxon>Bacillaceae</taxon>
        <taxon>Gracilibacillus</taxon>
    </lineage>
</organism>
<protein>
    <recommendedName>
        <fullName evidence="6">Prepilin-type N-terminal cleavage/methylation domain-containing protein</fullName>
    </recommendedName>
</protein>
<proteinExistence type="predicted"/>
<dbReference type="InterPro" id="IPR012902">
    <property type="entry name" value="N_methyl_site"/>
</dbReference>
<evidence type="ECO:0008006" key="6">
    <source>
        <dbReference type="Google" id="ProtNLM"/>
    </source>
</evidence>
<dbReference type="GO" id="GO:0030420">
    <property type="term" value="P:establishment of competence for transformation"/>
    <property type="evidence" value="ECO:0007669"/>
    <property type="project" value="UniProtKB-KW"/>
</dbReference>
<dbReference type="NCBIfam" id="TIGR02532">
    <property type="entry name" value="IV_pilin_GFxxxE"/>
    <property type="match status" value="1"/>
</dbReference>
<name>W4VII7_9BACI</name>
<evidence type="ECO:0000256" key="1">
    <source>
        <dbReference type="ARBA" id="ARBA00004241"/>
    </source>
</evidence>
<dbReference type="RefSeq" id="WP_035722678.1">
    <property type="nucleotide sequence ID" value="NZ_BAVS01000006.1"/>
</dbReference>
<dbReference type="Pfam" id="PF07963">
    <property type="entry name" value="N_methyl"/>
    <property type="match status" value="1"/>
</dbReference>
<keyword evidence="3" id="KW-0472">Membrane</keyword>
<dbReference type="OrthoDB" id="2456766at2"/>
<dbReference type="EMBL" id="BAVS01000006">
    <property type="protein sequence ID" value="GAE92633.1"/>
    <property type="molecule type" value="Genomic_DNA"/>
</dbReference>
<comment type="subcellular location">
    <subcellularLocation>
        <location evidence="1">Cell surface</location>
    </subcellularLocation>
</comment>
<dbReference type="PROSITE" id="PS00409">
    <property type="entry name" value="PROKAR_NTER_METHYL"/>
    <property type="match status" value="1"/>
</dbReference>
<dbReference type="STRING" id="1298598.JCM21714_1641"/>
<gene>
    <name evidence="4" type="ORF">JCM21714_1641</name>
</gene>
<dbReference type="eggNOG" id="COG4967">
    <property type="taxonomic scope" value="Bacteria"/>
</dbReference>
<dbReference type="AlphaFoldDB" id="W4VII7"/>
<evidence type="ECO:0000256" key="3">
    <source>
        <dbReference type="SAM" id="Phobius"/>
    </source>
</evidence>
<evidence type="ECO:0000256" key="2">
    <source>
        <dbReference type="ARBA" id="ARBA00023287"/>
    </source>
</evidence>
<evidence type="ECO:0000313" key="5">
    <source>
        <dbReference type="Proteomes" id="UP000019102"/>
    </source>
</evidence>
<sequence length="150" mass="17534">MEKEWFKNEKGLTLIELLASLVILSIIVAAFLTFFINSARTTNVAKEVVDATYVTQQELESMYHLLTEKNFEQFIADMKKQSVQSQTTTTTNRFTIRKKSYRLEITIEPAQDQQNNFISNLYHILIKTYDHEDRQKAQMETRFLIDGGSR</sequence>
<comment type="caution">
    <text evidence="4">The sequence shown here is derived from an EMBL/GenBank/DDBJ whole genome shotgun (WGS) entry which is preliminary data.</text>
</comment>